<feature type="transmembrane region" description="Helical" evidence="2">
    <location>
        <begin position="560"/>
        <end position="588"/>
    </location>
</feature>
<evidence type="ECO:0000313" key="3">
    <source>
        <dbReference type="EMBL" id="KXX74694.1"/>
    </source>
</evidence>
<dbReference type="VEuPathDB" id="FungiDB:MMYC01_207956"/>
<keyword evidence="4" id="KW-1185">Reference proteome</keyword>
<dbReference type="AlphaFoldDB" id="A0A175VVC0"/>
<evidence type="ECO:0000313" key="4">
    <source>
        <dbReference type="Proteomes" id="UP000078237"/>
    </source>
</evidence>
<evidence type="ECO:0000256" key="2">
    <source>
        <dbReference type="SAM" id="Phobius"/>
    </source>
</evidence>
<comment type="caution">
    <text evidence="3">The sequence shown here is derived from an EMBL/GenBank/DDBJ whole genome shotgun (WGS) entry which is preliminary data.</text>
</comment>
<evidence type="ECO:0000256" key="1">
    <source>
        <dbReference type="SAM" id="MobiDB-lite"/>
    </source>
</evidence>
<reference evidence="3 4" key="1">
    <citation type="journal article" date="2016" name="Genome Announc.">
        <title>Genome Sequence of Madurella mycetomatis mm55, Isolated from a Human Mycetoma Case in Sudan.</title>
        <authorList>
            <person name="Smit S."/>
            <person name="Derks M.F."/>
            <person name="Bervoets S."/>
            <person name="Fahal A."/>
            <person name="van Leeuwen W."/>
            <person name="van Belkum A."/>
            <person name="van de Sande W.W."/>
        </authorList>
    </citation>
    <scope>NUCLEOTIDE SEQUENCE [LARGE SCALE GENOMIC DNA]</scope>
    <source>
        <strain evidence="4">mm55</strain>
    </source>
</reference>
<proteinExistence type="predicted"/>
<dbReference type="Proteomes" id="UP000078237">
    <property type="component" value="Unassembled WGS sequence"/>
</dbReference>
<dbReference type="OrthoDB" id="4575501at2759"/>
<feature type="transmembrane region" description="Helical" evidence="2">
    <location>
        <begin position="125"/>
        <end position="145"/>
    </location>
</feature>
<gene>
    <name evidence="3" type="ORF">MMYC01_207956</name>
</gene>
<feature type="transmembrane region" description="Helical" evidence="2">
    <location>
        <begin position="20"/>
        <end position="42"/>
    </location>
</feature>
<keyword evidence="2" id="KW-0812">Transmembrane</keyword>
<accession>A0A175VVC0</accession>
<name>A0A175VVC0_9PEZI</name>
<organism evidence="3 4">
    <name type="scientific">Madurella mycetomatis</name>
    <dbReference type="NCBI Taxonomy" id="100816"/>
    <lineage>
        <taxon>Eukaryota</taxon>
        <taxon>Fungi</taxon>
        <taxon>Dikarya</taxon>
        <taxon>Ascomycota</taxon>
        <taxon>Pezizomycotina</taxon>
        <taxon>Sordariomycetes</taxon>
        <taxon>Sordariomycetidae</taxon>
        <taxon>Sordariales</taxon>
        <taxon>Sordariales incertae sedis</taxon>
        <taxon>Madurella</taxon>
    </lineage>
</organism>
<sequence>MSKPPKPAALRYRKTPALIAAAYLAVLVAPWILTCVLSSRTIRQSRDNSGAIRPETAQTLHRVAFLIDVLNFIAALAALPVIYALLARAAVVFSQRTNRGKTLNVRQLFALADRQFLRRGLSGKFGGGTSLALLGAMLLLLTLVLPPIRAILVYTEAKLFPEAYSATRGSATFYANGWVGIRIGLDPPIHDVGAVPRRLAVEKTRHALINTFPDEWKATAWYDPDVRYDRDTGYSGRYFASSVARDTTTGMYRQHALRMNSSSLCDYIDPSEVPVPCPRGERRGSDILDRSYDNANLTVKVCVPATGDRYGSIWKQTENRQDLTETMYIDVSNTRSRRYGNYTLRCIAHTSMGYFELGNSFNGGRFGPLLSSFEFPTRSRDPGEFTDEERDAETPRSILPQEFIAGHDYGAEVYDISIRVPGPLAIAAHALFGAESFFDLAQSITGPNDTLSQTLCRLSPIPFQRVLAGLRRCEPLSTETSSSSLGRFASSYGWANDRVEALVWSIMQTDGHVDSLLNTAMYLANKATLDAAVGPGRYGFGIRDPNQIWRADGIEVRTPVVSYAALVVISVLLGLQVAGVLALVWYIYSAPTWTGTLDAMAVAAIARQLAEKDEGFLRADGLWDPTEEQLRKMESEDALLGAVEGPWREKPTDKTLSSGVSEEGVPADDAPAPGYVLAVGAPGLISRKLKSSSNSNSSA</sequence>
<feature type="region of interest" description="Disordered" evidence="1">
    <location>
        <begin position="647"/>
        <end position="671"/>
    </location>
</feature>
<feature type="transmembrane region" description="Helical" evidence="2">
    <location>
        <begin position="63"/>
        <end position="86"/>
    </location>
</feature>
<keyword evidence="2" id="KW-0472">Membrane</keyword>
<keyword evidence="2" id="KW-1133">Transmembrane helix</keyword>
<dbReference type="EMBL" id="LCTW02000328">
    <property type="protein sequence ID" value="KXX74694.1"/>
    <property type="molecule type" value="Genomic_DNA"/>
</dbReference>
<protein>
    <submittedName>
        <fullName evidence="3">Uncharacterized protein</fullName>
    </submittedName>
</protein>